<reference evidence="5 6" key="1">
    <citation type="submission" date="2019-02" db="EMBL/GenBank/DDBJ databases">
        <title>Genomic Encyclopedia of Type Strains, Phase IV (KMG-IV): sequencing the most valuable type-strain genomes for metagenomic binning, comparative biology and taxonomic classification.</title>
        <authorList>
            <person name="Goeker M."/>
        </authorList>
    </citation>
    <scope>NUCLEOTIDE SEQUENCE [LARGE SCALE GENOMIC DNA]</scope>
    <source>
        <strain evidence="5 6">DSM 10617</strain>
    </source>
</reference>
<proteinExistence type="inferred from homology"/>
<dbReference type="EMBL" id="SGWV01000012">
    <property type="protein sequence ID" value="RZS47382.1"/>
    <property type="molecule type" value="Genomic_DNA"/>
</dbReference>
<comment type="similarity">
    <text evidence="3">Belongs to the HAD-like hydrolase superfamily. CbbY/CbbZ/Gph/YieH family.</text>
</comment>
<keyword evidence="6" id="KW-1185">Reference proteome</keyword>
<name>A0A4Q7LDK6_9BURK</name>
<evidence type="ECO:0000256" key="1">
    <source>
        <dbReference type="ARBA" id="ARBA00000830"/>
    </source>
</evidence>
<dbReference type="SFLD" id="SFLDG01129">
    <property type="entry name" value="C1.5:_HAD__Beta-PGM__Phosphata"/>
    <property type="match status" value="1"/>
</dbReference>
<dbReference type="InterPro" id="IPR006439">
    <property type="entry name" value="HAD-SF_hydro_IA"/>
</dbReference>
<evidence type="ECO:0000256" key="2">
    <source>
        <dbReference type="ARBA" id="ARBA00004818"/>
    </source>
</evidence>
<dbReference type="InterPro" id="IPR023214">
    <property type="entry name" value="HAD_sf"/>
</dbReference>
<dbReference type="InterPro" id="IPR010237">
    <property type="entry name" value="Pyr-5-nucltdase"/>
</dbReference>
<comment type="catalytic activity">
    <reaction evidence="1">
        <text>2-phosphoglycolate + H2O = glycolate + phosphate</text>
        <dbReference type="Rhea" id="RHEA:14369"/>
        <dbReference type="ChEBI" id="CHEBI:15377"/>
        <dbReference type="ChEBI" id="CHEBI:29805"/>
        <dbReference type="ChEBI" id="CHEBI:43474"/>
        <dbReference type="ChEBI" id="CHEBI:58033"/>
        <dbReference type="EC" id="3.1.3.18"/>
    </reaction>
</comment>
<comment type="pathway">
    <text evidence="2">Organic acid metabolism; glycolate biosynthesis; glycolate from 2-phosphoglycolate: step 1/1.</text>
</comment>
<dbReference type="InterPro" id="IPR050155">
    <property type="entry name" value="HAD-like_hydrolase_sf"/>
</dbReference>
<keyword evidence="5" id="KW-0378">Hydrolase</keyword>
<sequence length="244" mass="27783">MKPSRPAPVWLFDLDHTLHDAGPAFRGINAAMTAYIERELAVDRSEADRLRGHYWARYGATMLGLIRHHGVRAPHFLHDTHRLPGLEAQLRAHPHDLAALARLPGRRYILTNSPQAYAERVLAALGMRRLFDGVIAIEQMRMFGHWRPKPDARMFRALCVKLRVRPSRCVLVEDTLVHQKSARAVGLHTVWMQRWLGRSAAAQGPEAGLALRRKPVFVCDRIRALPALHRVRPGPSHRPRSPQR</sequence>
<dbReference type="GO" id="GO:0008967">
    <property type="term" value="F:phosphoglycolate phosphatase activity"/>
    <property type="evidence" value="ECO:0007669"/>
    <property type="project" value="UniProtKB-EC"/>
</dbReference>
<dbReference type="RefSeq" id="WP_130483414.1">
    <property type="nucleotide sequence ID" value="NZ_SGWV01000012.1"/>
</dbReference>
<dbReference type="Gene3D" id="3.40.50.1000">
    <property type="entry name" value="HAD superfamily/HAD-like"/>
    <property type="match status" value="1"/>
</dbReference>
<dbReference type="EC" id="3.1.3.18" evidence="4"/>
<dbReference type="GO" id="GO:0006281">
    <property type="term" value="P:DNA repair"/>
    <property type="evidence" value="ECO:0007669"/>
    <property type="project" value="TreeGrafter"/>
</dbReference>
<dbReference type="SFLD" id="SFLDG01132">
    <property type="entry name" value="C1.5.3:_5'-Nucleotidase_Like"/>
    <property type="match status" value="1"/>
</dbReference>
<evidence type="ECO:0000313" key="5">
    <source>
        <dbReference type="EMBL" id="RZS47382.1"/>
    </source>
</evidence>
<evidence type="ECO:0000256" key="3">
    <source>
        <dbReference type="ARBA" id="ARBA00006171"/>
    </source>
</evidence>
<dbReference type="Gene3D" id="1.10.150.450">
    <property type="match status" value="1"/>
</dbReference>
<dbReference type="OrthoDB" id="8558420at2"/>
<evidence type="ECO:0000256" key="4">
    <source>
        <dbReference type="ARBA" id="ARBA00013078"/>
    </source>
</evidence>
<dbReference type="PANTHER" id="PTHR43434">
    <property type="entry name" value="PHOSPHOGLYCOLATE PHOSPHATASE"/>
    <property type="match status" value="1"/>
</dbReference>
<dbReference type="NCBIfam" id="TIGR01509">
    <property type="entry name" value="HAD-SF-IA-v3"/>
    <property type="match status" value="1"/>
</dbReference>
<protein>
    <recommendedName>
        <fullName evidence="4">phosphoglycolate phosphatase</fullName>
        <ecNumber evidence="4">3.1.3.18</ecNumber>
    </recommendedName>
</protein>
<dbReference type="AlphaFoldDB" id="A0A4Q7LDK6"/>
<accession>A0A4Q7LDK6</accession>
<organism evidence="5 6">
    <name type="scientific">Sphaerotilus mobilis</name>
    <dbReference type="NCBI Taxonomy" id="47994"/>
    <lineage>
        <taxon>Bacteria</taxon>
        <taxon>Pseudomonadati</taxon>
        <taxon>Pseudomonadota</taxon>
        <taxon>Betaproteobacteria</taxon>
        <taxon>Burkholderiales</taxon>
        <taxon>Sphaerotilaceae</taxon>
        <taxon>Sphaerotilus</taxon>
    </lineage>
</organism>
<dbReference type="InterPro" id="IPR036412">
    <property type="entry name" value="HAD-like_sf"/>
</dbReference>
<dbReference type="Proteomes" id="UP000293433">
    <property type="component" value="Unassembled WGS sequence"/>
</dbReference>
<comment type="caution">
    <text evidence="5">The sequence shown here is derived from an EMBL/GenBank/DDBJ whole genome shotgun (WGS) entry which is preliminary data.</text>
</comment>
<gene>
    <name evidence="5" type="ORF">EV685_3585</name>
</gene>
<dbReference type="SUPFAM" id="SSF56784">
    <property type="entry name" value="HAD-like"/>
    <property type="match status" value="1"/>
</dbReference>
<dbReference type="PANTHER" id="PTHR43434:SF1">
    <property type="entry name" value="PHOSPHOGLYCOLATE PHOSPHATASE"/>
    <property type="match status" value="1"/>
</dbReference>
<dbReference type="SFLD" id="SFLDS00003">
    <property type="entry name" value="Haloacid_Dehalogenase"/>
    <property type="match status" value="1"/>
</dbReference>
<evidence type="ECO:0000313" key="6">
    <source>
        <dbReference type="Proteomes" id="UP000293433"/>
    </source>
</evidence>
<dbReference type="Pfam" id="PF00702">
    <property type="entry name" value="Hydrolase"/>
    <property type="match status" value="1"/>
</dbReference>